<organism evidence="1 2">
    <name type="scientific">Phytophthora citrophthora</name>
    <dbReference type="NCBI Taxonomy" id="4793"/>
    <lineage>
        <taxon>Eukaryota</taxon>
        <taxon>Sar</taxon>
        <taxon>Stramenopiles</taxon>
        <taxon>Oomycota</taxon>
        <taxon>Peronosporomycetes</taxon>
        <taxon>Peronosporales</taxon>
        <taxon>Peronosporaceae</taxon>
        <taxon>Phytophthora</taxon>
    </lineage>
</organism>
<gene>
    <name evidence="1" type="ORF">P3T76_011802</name>
</gene>
<evidence type="ECO:0000313" key="2">
    <source>
        <dbReference type="Proteomes" id="UP001259832"/>
    </source>
</evidence>
<dbReference type="InterPro" id="IPR036140">
    <property type="entry name" value="PFN_sf"/>
</dbReference>
<dbReference type="PANTHER" id="PTHR41752">
    <property type="entry name" value="PROFILIN"/>
    <property type="match status" value="1"/>
</dbReference>
<keyword evidence="2" id="KW-1185">Reference proteome</keyword>
<dbReference type="EMBL" id="JASMQC010000028">
    <property type="protein sequence ID" value="KAK1933588.1"/>
    <property type="molecule type" value="Genomic_DNA"/>
</dbReference>
<name>A0AAD9G872_9STRA</name>
<comment type="caution">
    <text evidence="1">The sequence shown here is derived from an EMBL/GenBank/DDBJ whole genome shotgun (WGS) entry which is preliminary data.</text>
</comment>
<dbReference type="SUPFAM" id="SSF55770">
    <property type="entry name" value="Profilin (actin-binding protein)"/>
    <property type="match status" value="1"/>
</dbReference>
<dbReference type="AlphaFoldDB" id="A0AAD9G872"/>
<accession>A0AAD9G872</accession>
<evidence type="ECO:0008006" key="3">
    <source>
        <dbReference type="Google" id="ProtNLM"/>
    </source>
</evidence>
<proteinExistence type="predicted"/>
<dbReference type="PANTHER" id="PTHR41752:SF1">
    <property type="entry name" value="PROFILIN"/>
    <property type="match status" value="1"/>
</dbReference>
<evidence type="ECO:0000313" key="1">
    <source>
        <dbReference type="EMBL" id="KAK1933588.1"/>
    </source>
</evidence>
<sequence>MEDFTTLVTTPLKQTMDAGKTLKTANSALGGTTASGASSQSILSSHSSASNVLSADEAPTSGNNVDVGPVTLASLQETVKAQKEWAKHIVFDGDGKLLFSNVKPLDGEIAGFLKLFNKREDTMASGIVLLGEQYDVHRFHPPLVYGRRGDPSLEEGEGIAVCKVDQGSRLLFCLITYVYPTLSARAVPQLKEFCETFGEAQLKETSKGELVHERQ</sequence>
<reference evidence="1" key="1">
    <citation type="submission" date="2023-08" db="EMBL/GenBank/DDBJ databases">
        <title>Reference Genome Resource for the Citrus Pathogen Phytophthora citrophthora.</title>
        <authorList>
            <person name="Moller H."/>
            <person name="Coetzee B."/>
            <person name="Rose L.J."/>
            <person name="Van Niekerk J.M."/>
        </authorList>
    </citation>
    <scope>NUCLEOTIDE SEQUENCE</scope>
    <source>
        <strain evidence="1">STE-U-9442</strain>
    </source>
</reference>
<dbReference type="Proteomes" id="UP001259832">
    <property type="component" value="Unassembled WGS sequence"/>
</dbReference>
<protein>
    <recommendedName>
        <fullName evidence="3">Profilin</fullName>
    </recommendedName>
</protein>